<evidence type="ECO:0000256" key="1">
    <source>
        <dbReference type="ARBA" id="ARBA00004196"/>
    </source>
</evidence>
<evidence type="ECO:0000259" key="18">
    <source>
        <dbReference type="Pfam" id="PF20628"/>
    </source>
</evidence>
<dbReference type="AlphaFoldDB" id="A0A3D8JVU9"/>
<evidence type="ECO:0000256" key="3">
    <source>
        <dbReference type="ARBA" id="ARBA00022559"/>
    </source>
</evidence>
<feature type="region of interest" description="Disordered" evidence="16">
    <location>
        <begin position="102"/>
        <end position="125"/>
    </location>
</feature>
<feature type="binding site" evidence="13">
    <location>
        <position position="345"/>
    </location>
    <ligand>
        <name>heme b</name>
        <dbReference type="ChEBI" id="CHEBI:60344"/>
    </ligand>
</feature>
<evidence type="ECO:0000256" key="6">
    <source>
        <dbReference type="ARBA" id="ARBA00022729"/>
    </source>
</evidence>
<evidence type="ECO:0000313" key="20">
    <source>
        <dbReference type="Proteomes" id="UP000256838"/>
    </source>
</evidence>
<dbReference type="PROSITE" id="PS51404">
    <property type="entry name" value="DYP_PEROXIDASE"/>
    <property type="match status" value="1"/>
</dbReference>
<dbReference type="OrthoDB" id="9781066at2"/>
<dbReference type="NCBIfam" id="TIGR01413">
    <property type="entry name" value="Dyp_perox_fam"/>
    <property type="match status" value="1"/>
</dbReference>
<evidence type="ECO:0000256" key="15">
    <source>
        <dbReference type="RuleBase" id="RU365017"/>
    </source>
</evidence>
<name>A0A3D8JVU9_9BURK</name>
<dbReference type="RefSeq" id="WP_115535634.1">
    <property type="nucleotide sequence ID" value="NZ_QRGA01000012.1"/>
</dbReference>
<evidence type="ECO:0000256" key="4">
    <source>
        <dbReference type="ARBA" id="ARBA00022617"/>
    </source>
</evidence>
<dbReference type="GO" id="GO:0030313">
    <property type="term" value="C:cell envelope"/>
    <property type="evidence" value="ECO:0007669"/>
    <property type="project" value="UniProtKB-SubCell"/>
</dbReference>
<keyword evidence="20" id="KW-1185">Reference proteome</keyword>
<dbReference type="InterPro" id="IPR048328">
    <property type="entry name" value="Dyp_perox_C"/>
</dbReference>
<evidence type="ECO:0000256" key="12">
    <source>
        <dbReference type="ARBA" id="ARBA00048856"/>
    </source>
</evidence>
<organism evidence="19 20">
    <name type="scientific">Trinickia dinghuensis</name>
    <dbReference type="NCBI Taxonomy" id="2291023"/>
    <lineage>
        <taxon>Bacteria</taxon>
        <taxon>Pseudomonadati</taxon>
        <taxon>Pseudomonadota</taxon>
        <taxon>Betaproteobacteria</taxon>
        <taxon>Burkholderiales</taxon>
        <taxon>Burkholderiaceae</taxon>
        <taxon>Trinickia</taxon>
    </lineage>
</organism>
<feature type="signal peptide" evidence="15">
    <location>
        <begin position="1"/>
        <end position="37"/>
    </location>
</feature>
<dbReference type="PANTHER" id="PTHR30521:SF4">
    <property type="entry name" value="DEFERROCHELATASE"/>
    <property type="match status" value="1"/>
</dbReference>
<dbReference type="InterPro" id="IPR011008">
    <property type="entry name" value="Dimeric_a/b-barrel"/>
</dbReference>
<feature type="chain" id="PRO_5017496925" description="Deferrochelatase" evidence="15">
    <location>
        <begin position="38"/>
        <end position="431"/>
    </location>
</feature>
<dbReference type="InterPro" id="IPR048327">
    <property type="entry name" value="Dyp_perox_N"/>
</dbReference>
<dbReference type="GO" id="GO:0005829">
    <property type="term" value="C:cytosol"/>
    <property type="evidence" value="ECO:0007669"/>
    <property type="project" value="TreeGrafter"/>
</dbReference>
<evidence type="ECO:0000256" key="9">
    <source>
        <dbReference type="ARBA" id="ARBA00023239"/>
    </source>
</evidence>
<feature type="binding site" evidence="14">
    <location>
        <position position="294"/>
    </location>
    <ligand>
        <name>protoporphyrin IX</name>
        <dbReference type="ChEBI" id="CHEBI:57306"/>
    </ligand>
</feature>
<evidence type="ECO:0000256" key="7">
    <source>
        <dbReference type="ARBA" id="ARBA00023002"/>
    </source>
</evidence>
<dbReference type="Pfam" id="PF20628">
    <property type="entry name" value="Dyp_perox_C"/>
    <property type="match status" value="1"/>
</dbReference>
<proteinExistence type="inferred from homology"/>
<reference evidence="19 20" key="1">
    <citation type="submission" date="2018-08" db="EMBL/GenBank/DDBJ databases">
        <title>Paraburkholderia sp. DHOM06 isolated from forest soil.</title>
        <authorList>
            <person name="Gao Z.-H."/>
            <person name="Qiu L.-H."/>
        </authorList>
    </citation>
    <scope>NUCLEOTIDE SEQUENCE [LARGE SCALE GENOMIC DNA]</scope>
    <source>
        <strain evidence="19 20">DHOM06</strain>
    </source>
</reference>
<protein>
    <recommendedName>
        <fullName evidence="10 15">Deferrochelatase</fullName>
        <ecNumber evidence="15">1.11.1.-</ecNumber>
    </recommendedName>
    <alternativeName>
        <fullName evidence="11 15">Peroxidase EfeB</fullName>
    </alternativeName>
</protein>
<evidence type="ECO:0000256" key="16">
    <source>
        <dbReference type="SAM" id="MobiDB-lite"/>
    </source>
</evidence>
<dbReference type="NCBIfam" id="TIGR01412">
    <property type="entry name" value="tat_substr_1"/>
    <property type="match status" value="1"/>
</dbReference>
<evidence type="ECO:0000256" key="10">
    <source>
        <dbReference type="ARBA" id="ARBA00033771"/>
    </source>
</evidence>
<evidence type="ECO:0000256" key="2">
    <source>
        <dbReference type="ARBA" id="ARBA00005365"/>
    </source>
</evidence>
<comment type="function">
    <text evidence="15">Involved in the recovery of exogenous heme iron. Extracts iron from heme while preserving the protoporphyrin ring intact.</text>
</comment>
<dbReference type="InterPro" id="IPR006314">
    <property type="entry name" value="Dyp_peroxidase"/>
</dbReference>
<evidence type="ECO:0000256" key="11">
    <source>
        <dbReference type="ARBA" id="ARBA00033775"/>
    </source>
</evidence>
<evidence type="ECO:0000256" key="13">
    <source>
        <dbReference type="PIRSR" id="PIRSR606313-1"/>
    </source>
</evidence>
<feature type="binding site" description="proximal binding residue" evidence="13">
    <location>
        <position position="329"/>
    </location>
    <ligand>
        <name>heme b</name>
        <dbReference type="ChEBI" id="CHEBI:60344"/>
    </ligand>
    <ligandPart>
        <name>Fe</name>
        <dbReference type="ChEBI" id="CHEBI:18248"/>
    </ligandPart>
</feature>
<comment type="subcellular location">
    <subcellularLocation>
        <location evidence="1">Cell envelope</location>
    </subcellularLocation>
</comment>
<comment type="cofactor">
    <cofactor evidence="13 15">
        <name>heme b</name>
        <dbReference type="ChEBI" id="CHEBI:60344"/>
    </cofactor>
    <text evidence="13 15">Binds 1 heme b (iron(II)-protoporphyrin IX) group non-covalently per subunit.</text>
</comment>
<dbReference type="GO" id="GO:0020037">
    <property type="term" value="F:heme binding"/>
    <property type="evidence" value="ECO:0007669"/>
    <property type="project" value="InterPro"/>
</dbReference>
<comment type="catalytic activity">
    <reaction evidence="12">
        <text>heme b + 2 H(+) = protoporphyrin IX + Fe(2+)</text>
        <dbReference type="Rhea" id="RHEA:22584"/>
        <dbReference type="ChEBI" id="CHEBI:15378"/>
        <dbReference type="ChEBI" id="CHEBI:29033"/>
        <dbReference type="ChEBI" id="CHEBI:57306"/>
        <dbReference type="ChEBI" id="CHEBI:60344"/>
        <dbReference type="EC" id="4.98.1.1"/>
    </reaction>
    <physiologicalReaction direction="left-to-right" evidence="12">
        <dbReference type="Rhea" id="RHEA:22585"/>
    </physiologicalReaction>
</comment>
<dbReference type="GO" id="GO:0004601">
    <property type="term" value="F:peroxidase activity"/>
    <property type="evidence" value="ECO:0007669"/>
    <property type="project" value="UniProtKB-KW"/>
</dbReference>
<keyword evidence="7 15" id="KW-0560">Oxidoreductase</keyword>
<dbReference type="Pfam" id="PF04261">
    <property type="entry name" value="Dyp_perox_N"/>
    <property type="match status" value="1"/>
</dbReference>
<evidence type="ECO:0000256" key="8">
    <source>
        <dbReference type="ARBA" id="ARBA00023004"/>
    </source>
</evidence>
<feature type="domain" description="Dyp-type peroxidase N-terminal" evidence="17">
    <location>
        <begin position="62"/>
        <end position="218"/>
    </location>
</feature>
<comment type="similarity">
    <text evidence="2">Belongs to the DyP-type peroxidase family. EfeB subfamily.</text>
</comment>
<dbReference type="Proteomes" id="UP000256838">
    <property type="component" value="Unassembled WGS sequence"/>
</dbReference>
<dbReference type="InterPro" id="IPR006311">
    <property type="entry name" value="TAT_signal"/>
</dbReference>
<dbReference type="GO" id="GO:0004325">
    <property type="term" value="F:ferrochelatase activity"/>
    <property type="evidence" value="ECO:0007669"/>
    <property type="project" value="UniProtKB-EC"/>
</dbReference>
<dbReference type="PANTHER" id="PTHR30521">
    <property type="entry name" value="DEFERROCHELATASE/PEROXIDASE"/>
    <property type="match status" value="1"/>
</dbReference>
<accession>A0A3D8JVU9</accession>
<sequence>MAQDDTTPKRVARRAFLKAGAATAAAGALGAATTAHAAAHAHKADAAMDPTMAMEPFFGEHQGGIVTPQQTHSYAAAFDLTTDKRDDVIALLREWTDAAARMTRGQSAVPGQTGDDTPPADSGEALDLGPCGLTITFGFGPGLFTHEGKDRYGLAARRPAALIDLPRFNGDQLVPAKSGGDLYVQACANDPQVAFHAVRQLARMGYGAIQMRWGQAGFLSGPRGKTARNLMGFKDGTNNPAPSDPALMSQFVWAGAEGPAWMQSGTYTVVRRIRITLEHWDRMQLGFQEQVVGRHKLSGAPIGKQNEHDAVDLAAVDKDGNPIIPDNSHVRLSNPGNNDGQRLLRRAYSYNDNTNFYIERWPPWRQETEYDAGLLFIAHQRDPRTAFVPINEKLSKFDMMNQFTTHVGSAIFACPPGAKQGSFIGAGLFEA</sequence>
<dbReference type="GO" id="GO:0046872">
    <property type="term" value="F:metal ion binding"/>
    <property type="evidence" value="ECO:0007669"/>
    <property type="project" value="UniProtKB-KW"/>
</dbReference>
<comment type="caution">
    <text evidence="19">The sequence shown here is derived from an EMBL/GenBank/DDBJ whole genome shotgun (WGS) entry which is preliminary data.</text>
</comment>
<dbReference type="SUPFAM" id="SSF54909">
    <property type="entry name" value="Dimeric alpha+beta barrel"/>
    <property type="match status" value="1"/>
</dbReference>
<dbReference type="InterPro" id="IPR006313">
    <property type="entry name" value="EfeB/EfeN"/>
</dbReference>
<evidence type="ECO:0000313" key="19">
    <source>
        <dbReference type="EMBL" id="RDU96845.1"/>
    </source>
</evidence>
<feature type="domain" description="Dyp-type peroxidase C-terminal" evidence="18">
    <location>
        <begin position="226"/>
        <end position="418"/>
    </location>
</feature>
<evidence type="ECO:0000259" key="17">
    <source>
        <dbReference type="Pfam" id="PF04261"/>
    </source>
</evidence>
<dbReference type="GO" id="GO:0033212">
    <property type="term" value="P:iron import into cell"/>
    <property type="evidence" value="ECO:0007669"/>
    <property type="project" value="InterPro"/>
</dbReference>
<keyword evidence="3 15" id="KW-0575">Peroxidase</keyword>
<keyword evidence="9" id="KW-0456">Lyase</keyword>
<evidence type="ECO:0000256" key="14">
    <source>
        <dbReference type="PIRSR" id="PIRSR606313-2"/>
    </source>
</evidence>
<keyword evidence="8 13" id="KW-0408">Iron</keyword>
<keyword evidence="4 13" id="KW-0349">Heme</keyword>
<evidence type="ECO:0000256" key="5">
    <source>
        <dbReference type="ARBA" id="ARBA00022723"/>
    </source>
</evidence>
<keyword evidence="6 15" id="KW-0732">Signal</keyword>
<dbReference type="EC" id="1.11.1.-" evidence="15"/>
<keyword evidence="5 13" id="KW-0479">Metal-binding</keyword>
<gene>
    <name evidence="19" type="ORF">DWV00_21520</name>
</gene>
<dbReference type="EMBL" id="QRGA01000012">
    <property type="protein sequence ID" value="RDU96845.1"/>
    <property type="molecule type" value="Genomic_DNA"/>
</dbReference>
<dbReference type="PROSITE" id="PS51318">
    <property type="entry name" value="TAT"/>
    <property type="match status" value="1"/>
</dbReference>